<dbReference type="PANTHER" id="PTHR43355:SF2">
    <property type="entry name" value="FLAVIN REDUCTASE (NADPH)"/>
    <property type="match status" value="1"/>
</dbReference>
<evidence type="ECO:0000259" key="1">
    <source>
        <dbReference type="Pfam" id="PF13460"/>
    </source>
</evidence>
<protein>
    <submittedName>
        <fullName evidence="2">Oxidoreductase</fullName>
    </submittedName>
</protein>
<dbReference type="OrthoDB" id="9803892at2"/>
<dbReference type="InterPro" id="IPR016040">
    <property type="entry name" value="NAD(P)-bd_dom"/>
</dbReference>
<dbReference type="RefSeq" id="WP_056955711.1">
    <property type="nucleotide sequence ID" value="NZ_AZES01000018.1"/>
</dbReference>
<dbReference type="PATRIC" id="fig|1122151.5.peg.1163"/>
<keyword evidence="3" id="KW-1185">Reference proteome</keyword>
<dbReference type="Gene3D" id="3.40.50.720">
    <property type="entry name" value="NAD(P)-binding Rossmann-like Domain"/>
    <property type="match status" value="1"/>
</dbReference>
<dbReference type="GO" id="GO:0004074">
    <property type="term" value="F:biliverdin reductase [NAD(P)H] activity"/>
    <property type="evidence" value="ECO:0007669"/>
    <property type="project" value="TreeGrafter"/>
</dbReference>
<dbReference type="GeneID" id="96667124"/>
<dbReference type="Pfam" id="PF13460">
    <property type="entry name" value="NAD_binding_10"/>
    <property type="match status" value="1"/>
</dbReference>
<sequence length="212" mass="23875">MKKVILLGATSNISKYLIPMLLNETDSQITLFARRAGRRLTEYADNPHISIIDGDWNNLEDLNFAIKGQDIVYMATGHFIDANKNVVAAMKNNHVERLIVAGGLGIYDEVAGKFGQWNARMMGDYTSIKKAAAVIDESGLQYTFLRMSWLYNQDNNYKYEIVPQGQPMRGTQVTRQAVVKLVTDIVNDSKLYAAQSIGVVEPNTEWDKPSFY</sequence>
<dbReference type="PANTHER" id="PTHR43355">
    <property type="entry name" value="FLAVIN REDUCTASE (NADPH)"/>
    <property type="match status" value="1"/>
</dbReference>
<dbReference type="Proteomes" id="UP000051908">
    <property type="component" value="Unassembled WGS sequence"/>
</dbReference>
<accession>A0A0R1PQV7</accession>
<dbReference type="EMBL" id="AZES01000018">
    <property type="protein sequence ID" value="KRL32178.1"/>
    <property type="molecule type" value="Genomic_DNA"/>
</dbReference>
<gene>
    <name evidence="2" type="ORF">FD33_GL001124</name>
</gene>
<evidence type="ECO:0000313" key="2">
    <source>
        <dbReference type="EMBL" id="KRL32178.1"/>
    </source>
</evidence>
<dbReference type="SUPFAM" id="SSF51735">
    <property type="entry name" value="NAD(P)-binding Rossmann-fold domains"/>
    <property type="match status" value="1"/>
</dbReference>
<dbReference type="InterPro" id="IPR036291">
    <property type="entry name" value="NAD(P)-bd_dom_sf"/>
</dbReference>
<comment type="caution">
    <text evidence="2">The sequence shown here is derived from an EMBL/GenBank/DDBJ whole genome shotgun (WGS) entry which is preliminary data.</text>
</comment>
<feature type="domain" description="NAD(P)-binding" evidence="1">
    <location>
        <begin position="8"/>
        <end position="188"/>
    </location>
</feature>
<name>A0A0R1PQV7_9LACO</name>
<organism evidence="2 3">
    <name type="scientific">Companilactobacillus paralimentarius DSM 13238 = JCM 10415</name>
    <dbReference type="NCBI Taxonomy" id="1122151"/>
    <lineage>
        <taxon>Bacteria</taxon>
        <taxon>Bacillati</taxon>
        <taxon>Bacillota</taxon>
        <taxon>Bacilli</taxon>
        <taxon>Lactobacillales</taxon>
        <taxon>Lactobacillaceae</taxon>
        <taxon>Companilactobacillus</taxon>
    </lineage>
</organism>
<evidence type="ECO:0000313" key="3">
    <source>
        <dbReference type="Proteomes" id="UP000051908"/>
    </source>
</evidence>
<dbReference type="InterPro" id="IPR051606">
    <property type="entry name" value="Polyketide_Oxido-like"/>
</dbReference>
<dbReference type="AlphaFoldDB" id="A0A0R1PQV7"/>
<dbReference type="GO" id="GO:0042602">
    <property type="term" value="F:riboflavin reductase (NADPH) activity"/>
    <property type="evidence" value="ECO:0007669"/>
    <property type="project" value="TreeGrafter"/>
</dbReference>
<proteinExistence type="predicted"/>
<reference evidence="2 3" key="1">
    <citation type="journal article" date="2015" name="Genome Announc.">
        <title>Expanding the biotechnology potential of lactobacilli through comparative genomics of 213 strains and associated genera.</title>
        <authorList>
            <person name="Sun Z."/>
            <person name="Harris H.M."/>
            <person name="McCann A."/>
            <person name="Guo C."/>
            <person name="Argimon S."/>
            <person name="Zhang W."/>
            <person name="Yang X."/>
            <person name="Jeffery I.B."/>
            <person name="Cooney J.C."/>
            <person name="Kagawa T.F."/>
            <person name="Liu W."/>
            <person name="Song Y."/>
            <person name="Salvetti E."/>
            <person name="Wrobel A."/>
            <person name="Rasinkangas P."/>
            <person name="Parkhill J."/>
            <person name="Rea M.C."/>
            <person name="O'Sullivan O."/>
            <person name="Ritari J."/>
            <person name="Douillard F.P."/>
            <person name="Paul Ross R."/>
            <person name="Yang R."/>
            <person name="Briner A.E."/>
            <person name="Felis G.E."/>
            <person name="de Vos W.M."/>
            <person name="Barrangou R."/>
            <person name="Klaenhammer T.R."/>
            <person name="Caufield P.W."/>
            <person name="Cui Y."/>
            <person name="Zhang H."/>
            <person name="O'Toole P.W."/>
        </authorList>
    </citation>
    <scope>NUCLEOTIDE SEQUENCE [LARGE SCALE GENOMIC DNA]</scope>
    <source>
        <strain evidence="2 3">DSM 13238</strain>
    </source>
</reference>